<dbReference type="Proteomes" id="UP000198901">
    <property type="component" value="Unassembled WGS sequence"/>
</dbReference>
<feature type="chain" id="PRO_5011501323" evidence="1">
    <location>
        <begin position="21"/>
        <end position="584"/>
    </location>
</feature>
<dbReference type="AlphaFoldDB" id="A0A1G9Q5M7"/>
<dbReference type="PANTHER" id="PTHR40050">
    <property type="entry name" value="INNER SPORE COAT PROTEIN H"/>
    <property type="match status" value="1"/>
</dbReference>
<name>A0A1G9Q5M7_9BACT</name>
<dbReference type="PANTHER" id="PTHR40050:SF1">
    <property type="entry name" value="INNER SPORE COAT PROTEIN H"/>
    <property type="match status" value="1"/>
</dbReference>
<dbReference type="RefSeq" id="WP_093202354.1">
    <property type="nucleotide sequence ID" value="NZ_FNGS01000004.1"/>
</dbReference>
<proteinExistence type="predicted"/>
<dbReference type="InterPro" id="IPR014867">
    <property type="entry name" value="Spore_coat_CotH_CotH2/3/7"/>
</dbReference>
<feature type="signal peptide" evidence="1">
    <location>
        <begin position="1"/>
        <end position="20"/>
    </location>
</feature>
<dbReference type="STRING" id="563176.SAMN04488090_2478"/>
<dbReference type="EMBL" id="FNGS01000004">
    <property type="protein sequence ID" value="SDM06352.1"/>
    <property type="molecule type" value="Genomic_DNA"/>
</dbReference>
<evidence type="ECO:0000313" key="2">
    <source>
        <dbReference type="EMBL" id="SDM06352.1"/>
    </source>
</evidence>
<keyword evidence="1" id="KW-0732">Signal</keyword>
<reference evidence="2 3" key="1">
    <citation type="submission" date="2016-10" db="EMBL/GenBank/DDBJ databases">
        <authorList>
            <person name="de Groot N.N."/>
        </authorList>
    </citation>
    <scope>NUCLEOTIDE SEQUENCE [LARGE SCALE GENOMIC DNA]</scope>
    <source>
        <strain evidence="2 3">DSM 21668</strain>
    </source>
</reference>
<sequence length="584" mass="65299">MRSIFPVALTALLSAPPVFGQVFTSTNLPLVVIQTAGNQTIPDEPKILASMKIIYRGPGLRNALTDTVYNYNGSIGIEIRGANSQSAPKKSYGLETLSAPDINASSQDVSLMGFPADNDWILYASAFDNSFLSNVMGYQFSRQMGRYASRSQYVEVFLNGTYQGLYVLGENVKRGSNRVPVSKMEPADISGDKLTGGYIVKIDNYDGNYRWPGAFSPECRSGFQHNLEVHYPKVGDLQSAQSTYIRQYITNFENQLHALNFDPATGYQQYANLTSFADYFLMNEVTKNSDAYSKSTYMYKDRDSKGGKLTMGPMWDLDLGYGAGFCLGGDSRGWTFENNMPCTPNDQIVPFWWSYLMRDTTFVQTTQRRWAVMRQFVFSTAHVTAVVDSLTAIFQEAHARNAVRWGMSSDLTSAVNGKKNFLTQRLAWMDANMGGLGYYIRPYSISEYCTVNPPTLHANNSWPNNLYTWKKNGTNANFSQDYAVPQADTYSVTFSYVLFDKTCEYTFSSRTITQRTNQVVTSRRSGEWEDENTWSCGKPPIPAQQAYLSPGHVVRLNGNSSVAKVDFGTAAQLVFRSAAQLNLP</sequence>
<keyword evidence="3" id="KW-1185">Reference proteome</keyword>
<evidence type="ECO:0000256" key="1">
    <source>
        <dbReference type="SAM" id="SignalP"/>
    </source>
</evidence>
<dbReference type="OrthoDB" id="9803752at2"/>
<evidence type="ECO:0000313" key="3">
    <source>
        <dbReference type="Proteomes" id="UP000198901"/>
    </source>
</evidence>
<accession>A0A1G9Q5M7</accession>
<dbReference type="Pfam" id="PF08757">
    <property type="entry name" value="CotH"/>
    <property type="match status" value="1"/>
</dbReference>
<protein>
    <submittedName>
        <fullName evidence="2">CotH protein</fullName>
    </submittedName>
</protein>
<gene>
    <name evidence="2" type="ORF">SAMN04488090_2478</name>
</gene>
<organism evidence="2 3">
    <name type="scientific">Siphonobacter aquaeclarae</name>
    <dbReference type="NCBI Taxonomy" id="563176"/>
    <lineage>
        <taxon>Bacteria</taxon>
        <taxon>Pseudomonadati</taxon>
        <taxon>Bacteroidota</taxon>
        <taxon>Cytophagia</taxon>
        <taxon>Cytophagales</taxon>
        <taxon>Cytophagaceae</taxon>
        <taxon>Siphonobacter</taxon>
    </lineage>
</organism>